<feature type="active site" evidence="6">
    <location>
        <position position="84"/>
    </location>
</feature>
<dbReference type="Gene3D" id="3.90.120.10">
    <property type="entry name" value="DNA Methylase, subunit A, domain 2"/>
    <property type="match status" value="1"/>
</dbReference>
<evidence type="ECO:0000256" key="1">
    <source>
        <dbReference type="ARBA" id="ARBA00011975"/>
    </source>
</evidence>
<keyword evidence="3 6" id="KW-0808">Transferase</keyword>
<evidence type="ECO:0000313" key="8">
    <source>
        <dbReference type="EMBL" id="RNB76690.1"/>
    </source>
</evidence>
<evidence type="ECO:0000256" key="5">
    <source>
        <dbReference type="ARBA" id="ARBA00022747"/>
    </source>
</evidence>
<dbReference type="GO" id="GO:0032259">
    <property type="term" value="P:methylation"/>
    <property type="evidence" value="ECO:0007669"/>
    <property type="project" value="UniProtKB-KW"/>
</dbReference>
<evidence type="ECO:0000256" key="7">
    <source>
        <dbReference type="RuleBase" id="RU000416"/>
    </source>
</evidence>
<dbReference type="PROSITE" id="PS51679">
    <property type="entry name" value="SAM_MT_C5"/>
    <property type="match status" value="1"/>
</dbReference>
<evidence type="ECO:0000256" key="4">
    <source>
        <dbReference type="ARBA" id="ARBA00022691"/>
    </source>
</evidence>
<dbReference type="PRINTS" id="PR00105">
    <property type="entry name" value="C5METTRFRASE"/>
</dbReference>
<dbReference type="PANTHER" id="PTHR46098:SF1">
    <property type="entry name" value="TRNA (CYTOSINE(38)-C(5))-METHYLTRANSFERASE"/>
    <property type="match status" value="1"/>
</dbReference>
<comment type="caution">
    <text evidence="8">The sequence shown here is derived from an EMBL/GenBank/DDBJ whole genome shotgun (WGS) entry which is preliminary data.</text>
</comment>
<evidence type="ECO:0000313" key="9">
    <source>
        <dbReference type="Proteomes" id="UP000281915"/>
    </source>
</evidence>
<sequence>MPQNKNKRNQLQNFSFLEFFAGSGLVAYALKDYFYTKWANDICTKKASVYVSNHGFGQLHIADICSVQGNLLPATHLSWASFPCQDLSLAGLTGGIHAQRSGLVWEWLRIFDEMIDKPPILVAENVAGLVSTKNGGYYRVLHEALRERGFKVGAVILDAARWVPQSRPRVFVIAVREDLVIPSHLIADGPIWLHPSAVVRAAKDLENWVWWNLPEPASRQQDLIDILEWDAPCHDEETTHQTLKLIPDRHMERLMQEDVIVAAGYKRTRNGRQVLELRFDGIAGCLRTPEGGSSRQFLVLKKDGVLKTRLLTIRETARLMGAPDTYELPGTYNDGYRAMGDAVAVPVAHFLAKQLLAPLATAYTEHLKTANTEDRYVG</sequence>
<gene>
    <name evidence="8" type="ORF">EDM58_17260</name>
</gene>
<proteinExistence type="inferred from homology"/>
<dbReference type="NCBIfam" id="TIGR00675">
    <property type="entry name" value="dcm"/>
    <property type="match status" value="1"/>
</dbReference>
<dbReference type="SUPFAM" id="SSF53335">
    <property type="entry name" value="S-adenosyl-L-methionine-dependent methyltransferases"/>
    <property type="match status" value="1"/>
</dbReference>
<dbReference type="PANTHER" id="PTHR46098">
    <property type="entry name" value="TRNA (CYTOSINE(38)-C(5))-METHYLTRANSFERASE"/>
    <property type="match status" value="1"/>
</dbReference>
<dbReference type="GO" id="GO:0009307">
    <property type="term" value="P:DNA restriction-modification system"/>
    <property type="evidence" value="ECO:0007669"/>
    <property type="project" value="UniProtKB-KW"/>
</dbReference>
<evidence type="ECO:0000256" key="3">
    <source>
        <dbReference type="ARBA" id="ARBA00022679"/>
    </source>
</evidence>
<dbReference type="AlphaFoldDB" id="A0A3M8CLT6"/>
<name>A0A3M8CLT6_9BACL</name>
<comment type="similarity">
    <text evidence="6 7">Belongs to the class I-like SAM-binding methyltransferase superfamily. C5-methyltransferase family.</text>
</comment>
<organism evidence="8 9">
    <name type="scientific">Brevibacillus panacihumi</name>
    <dbReference type="NCBI Taxonomy" id="497735"/>
    <lineage>
        <taxon>Bacteria</taxon>
        <taxon>Bacillati</taxon>
        <taxon>Bacillota</taxon>
        <taxon>Bacilli</taxon>
        <taxon>Bacillales</taxon>
        <taxon>Paenibacillaceae</taxon>
        <taxon>Brevibacillus</taxon>
    </lineage>
</organism>
<dbReference type="EC" id="2.1.1.37" evidence="1"/>
<dbReference type="InterPro" id="IPR001525">
    <property type="entry name" value="C5_MeTfrase"/>
</dbReference>
<dbReference type="EMBL" id="RHHT01000036">
    <property type="protein sequence ID" value="RNB76690.1"/>
    <property type="molecule type" value="Genomic_DNA"/>
</dbReference>
<keyword evidence="4 6" id="KW-0949">S-adenosyl-L-methionine</keyword>
<dbReference type="RefSeq" id="WP_122914424.1">
    <property type="nucleotide sequence ID" value="NZ_RHHT01000036.1"/>
</dbReference>
<keyword evidence="2 6" id="KW-0489">Methyltransferase</keyword>
<accession>A0A3M8CLT6</accession>
<dbReference type="Gene3D" id="3.40.50.150">
    <property type="entry name" value="Vaccinia Virus protein VP39"/>
    <property type="match status" value="1"/>
</dbReference>
<dbReference type="GO" id="GO:0003886">
    <property type="term" value="F:DNA (cytosine-5-)-methyltransferase activity"/>
    <property type="evidence" value="ECO:0007669"/>
    <property type="project" value="UniProtKB-EC"/>
</dbReference>
<evidence type="ECO:0000256" key="2">
    <source>
        <dbReference type="ARBA" id="ARBA00022603"/>
    </source>
</evidence>
<reference evidence="8 9" key="1">
    <citation type="submission" date="2018-10" db="EMBL/GenBank/DDBJ databases">
        <title>Phylogenomics of Brevibacillus.</title>
        <authorList>
            <person name="Dunlap C."/>
        </authorList>
    </citation>
    <scope>NUCLEOTIDE SEQUENCE [LARGE SCALE GENOMIC DNA]</scope>
    <source>
        <strain evidence="8 9">JCM 15085</strain>
    </source>
</reference>
<dbReference type="InterPro" id="IPR029063">
    <property type="entry name" value="SAM-dependent_MTases_sf"/>
</dbReference>
<protein>
    <recommendedName>
        <fullName evidence="1">DNA (cytosine-5-)-methyltransferase</fullName>
        <ecNumber evidence="1">2.1.1.37</ecNumber>
    </recommendedName>
</protein>
<dbReference type="InterPro" id="IPR050750">
    <property type="entry name" value="C5-MTase"/>
</dbReference>
<dbReference type="Pfam" id="PF00145">
    <property type="entry name" value="DNA_methylase"/>
    <property type="match status" value="1"/>
</dbReference>
<evidence type="ECO:0000256" key="6">
    <source>
        <dbReference type="PROSITE-ProRule" id="PRU01016"/>
    </source>
</evidence>
<dbReference type="Proteomes" id="UP000281915">
    <property type="component" value="Unassembled WGS sequence"/>
</dbReference>
<keyword evidence="5" id="KW-0680">Restriction system</keyword>